<organism evidence="10 11">
    <name type="scientific">Caloranaerobacter azorensis H53214</name>
    <dbReference type="NCBI Taxonomy" id="1156417"/>
    <lineage>
        <taxon>Bacteria</taxon>
        <taxon>Bacillati</taxon>
        <taxon>Bacillota</taxon>
        <taxon>Tissierellia</taxon>
        <taxon>Tissierellales</taxon>
        <taxon>Thermohalobacteraceae</taxon>
        <taxon>Caloranaerobacter</taxon>
    </lineage>
</organism>
<dbReference type="CDD" id="cd02440">
    <property type="entry name" value="AdoMet_MTases"/>
    <property type="match status" value="1"/>
</dbReference>
<name>A0A096DJK9_9FIRM</name>
<evidence type="ECO:0000256" key="9">
    <source>
        <dbReference type="HAMAP-Rule" id="MF_01057"/>
    </source>
</evidence>
<feature type="binding site" evidence="9">
    <location>
        <begin position="191"/>
        <end position="194"/>
    </location>
    <ligand>
        <name>substrate</name>
    </ligand>
</feature>
<keyword evidence="3 9" id="KW-0489">Methyltransferase</keyword>
<evidence type="ECO:0000313" key="11">
    <source>
        <dbReference type="Proteomes" id="UP000029622"/>
    </source>
</evidence>
<dbReference type="HAMAP" id="MF_01057">
    <property type="entry name" value="tRNA_methyltr_TrmB"/>
    <property type="match status" value="1"/>
</dbReference>
<dbReference type="NCBIfam" id="TIGR00091">
    <property type="entry name" value="tRNA (guanosine(46)-N7)-methyltransferase TrmB"/>
    <property type="match status" value="1"/>
</dbReference>
<evidence type="ECO:0000313" key="10">
    <source>
        <dbReference type="EMBL" id="KGG79471.1"/>
    </source>
</evidence>
<feature type="binding site" evidence="9">
    <location>
        <position position="154"/>
    </location>
    <ligand>
        <name>substrate</name>
    </ligand>
</feature>
<dbReference type="GO" id="GO:0043527">
    <property type="term" value="C:tRNA methyltransferase complex"/>
    <property type="evidence" value="ECO:0007669"/>
    <property type="project" value="TreeGrafter"/>
</dbReference>
<keyword evidence="5 9" id="KW-0949">S-adenosyl-L-methionine</keyword>
<dbReference type="GO" id="GO:0008176">
    <property type="term" value="F:tRNA (guanine(46)-N7)-methyltransferase activity"/>
    <property type="evidence" value="ECO:0007669"/>
    <property type="project" value="UniProtKB-UniRule"/>
</dbReference>
<feature type="binding site" evidence="9">
    <location>
        <position position="69"/>
    </location>
    <ligand>
        <name>S-adenosyl-L-methionine</name>
        <dbReference type="ChEBI" id="CHEBI:59789"/>
    </ligand>
</feature>
<evidence type="ECO:0000256" key="1">
    <source>
        <dbReference type="ARBA" id="ARBA00000142"/>
    </source>
</evidence>
<dbReference type="EC" id="2.1.1.33" evidence="9"/>
<evidence type="ECO:0000256" key="6">
    <source>
        <dbReference type="ARBA" id="ARBA00022694"/>
    </source>
</evidence>
<dbReference type="FunFam" id="3.40.50.150:FF:000035">
    <property type="entry name" value="tRNA (guanine-N(7)-)-methyltransferase"/>
    <property type="match status" value="1"/>
</dbReference>
<evidence type="ECO:0000256" key="4">
    <source>
        <dbReference type="ARBA" id="ARBA00022679"/>
    </source>
</evidence>
<dbReference type="UniPathway" id="UPA00989"/>
<evidence type="ECO:0000256" key="8">
    <source>
        <dbReference type="ARBA" id="ARBA00060767"/>
    </source>
</evidence>
<comment type="catalytic activity">
    <reaction evidence="1 9">
        <text>guanosine(46) in tRNA + S-adenosyl-L-methionine = N(7)-methylguanosine(46) in tRNA + S-adenosyl-L-homocysteine</text>
        <dbReference type="Rhea" id="RHEA:42708"/>
        <dbReference type="Rhea" id="RHEA-COMP:10188"/>
        <dbReference type="Rhea" id="RHEA-COMP:10189"/>
        <dbReference type="ChEBI" id="CHEBI:57856"/>
        <dbReference type="ChEBI" id="CHEBI:59789"/>
        <dbReference type="ChEBI" id="CHEBI:74269"/>
        <dbReference type="ChEBI" id="CHEBI:74480"/>
        <dbReference type="EC" id="2.1.1.33"/>
    </reaction>
</comment>
<protein>
    <recommendedName>
        <fullName evidence="9">tRNA (guanine-N(7)-)-methyltransferase</fullName>
        <ecNumber evidence="9">2.1.1.33</ecNumber>
    </recommendedName>
    <alternativeName>
        <fullName evidence="9">tRNA (guanine(46)-N(7))-methyltransferase</fullName>
    </alternativeName>
    <alternativeName>
        <fullName evidence="9">tRNA(m7G46)-methyltransferase</fullName>
    </alternativeName>
</protein>
<dbReference type="PANTHER" id="PTHR23417">
    <property type="entry name" value="3-DEOXY-D-MANNO-OCTULOSONIC-ACID TRANSFERASE/TRNA GUANINE-N 7 - -METHYLTRANSFERASE"/>
    <property type="match status" value="1"/>
</dbReference>
<dbReference type="SUPFAM" id="SSF53335">
    <property type="entry name" value="S-adenosyl-L-methionine-dependent methyltransferases"/>
    <property type="match status" value="1"/>
</dbReference>
<dbReference type="Proteomes" id="UP000029622">
    <property type="component" value="Unassembled WGS sequence"/>
</dbReference>
<sequence length="212" mass="25257">MGRLRKKKGLLEKLLEKDNYLIKNPVEYKGKWKKIFGKDNLHIELGTGKGQFITTLAEKNEDVGYIGVEKIADVLFQAVKKAEDKELKNIKFLLFDVNQIENIFEENEVDRIYINFCDPWPKKRHTKRRLTYREFLSKYKKILKINGEIHFKTDNEKLFEFSLNEMSEFGFELRDISLNLYRDGDLDTVKTEYEEKFINQGKPIYFVRAIIK</sequence>
<dbReference type="EMBL" id="AZTB01000101">
    <property type="protein sequence ID" value="KGG79471.1"/>
    <property type="molecule type" value="Genomic_DNA"/>
</dbReference>
<comment type="pathway">
    <text evidence="7 9">tRNA modification; N(7)-methylguanine-tRNA biosynthesis.</text>
</comment>
<accession>A0A096DJK9</accession>
<feature type="binding site" evidence="9">
    <location>
        <position position="96"/>
    </location>
    <ligand>
        <name>S-adenosyl-L-methionine</name>
        <dbReference type="ChEBI" id="CHEBI:59789"/>
    </ligand>
</feature>
<evidence type="ECO:0000256" key="5">
    <source>
        <dbReference type="ARBA" id="ARBA00022691"/>
    </source>
</evidence>
<dbReference type="Pfam" id="PF02390">
    <property type="entry name" value="Methyltransf_4"/>
    <property type="match status" value="1"/>
</dbReference>
<dbReference type="InterPro" id="IPR003358">
    <property type="entry name" value="tRNA_(Gua-N-7)_MeTrfase_Trmb"/>
</dbReference>
<dbReference type="NCBIfam" id="NF001080">
    <property type="entry name" value="PRK00121.2-2"/>
    <property type="match status" value="1"/>
</dbReference>
<dbReference type="PROSITE" id="PS51625">
    <property type="entry name" value="SAM_MT_TRMB"/>
    <property type="match status" value="1"/>
</dbReference>
<evidence type="ECO:0000256" key="7">
    <source>
        <dbReference type="ARBA" id="ARBA00060552"/>
    </source>
</evidence>
<feature type="binding site" evidence="9">
    <location>
        <position position="118"/>
    </location>
    <ligand>
        <name>S-adenosyl-L-methionine</name>
        <dbReference type="ChEBI" id="CHEBI:59789"/>
    </ligand>
</feature>
<comment type="similarity">
    <text evidence="8 9">Belongs to the class I-like SAM-binding methyltransferase superfamily. TrmB family.</text>
</comment>
<dbReference type="AlphaFoldDB" id="A0A096DJK9"/>
<evidence type="ECO:0000256" key="2">
    <source>
        <dbReference type="ARBA" id="ARBA00003015"/>
    </source>
</evidence>
<evidence type="ECO:0000256" key="3">
    <source>
        <dbReference type="ARBA" id="ARBA00022603"/>
    </source>
</evidence>
<comment type="caution">
    <text evidence="10">The sequence shown here is derived from an EMBL/GenBank/DDBJ whole genome shotgun (WGS) entry which is preliminary data.</text>
</comment>
<comment type="function">
    <text evidence="2 9">Catalyzes the formation of N(7)-methylguanine at position 46 (m7G46) in tRNA.</text>
</comment>
<proteinExistence type="inferred from homology"/>
<feature type="binding site" evidence="9">
    <location>
        <position position="44"/>
    </location>
    <ligand>
        <name>S-adenosyl-L-methionine</name>
        <dbReference type="ChEBI" id="CHEBI:59789"/>
    </ligand>
</feature>
<dbReference type="InterPro" id="IPR055361">
    <property type="entry name" value="tRNA_methyltr_TrmB_bact"/>
</dbReference>
<gene>
    <name evidence="9" type="primary">trmB</name>
    <name evidence="10" type="ORF">Y919_11850</name>
</gene>
<keyword evidence="6 9" id="KW-0819">tRNA processing</keyword>
<dbReference type="STRING" id="1156417.Y919_11850"/>
<dbReference type="PANTHER" id="PTHR23417:SF14">
    <property type="entry name" value="PENTACOTRIPEPTIDE-REPEAT REGION OF PRORP DOMAIN-CONTAINING PROTEIN"/>
    <property type="match status" value="1"/>
</dbReference>
<dbReference type="Gene3D" id="3.40.50.150">
    <property type="entry name" value="Vaccinia Virus protein VP39"/>
    <property type="match status" value="1"/>
</dbReference>
<feature type="binding site" evidence="9">
    <location>
        <position position="122"/>
    </location>
    <ligand>
        <name>substrate</name>
    </ligand>
</feature>
<comment type="caution">
    <text evidence="9">Lacks conserved residue(s) required for the propagation of feature annotation.</text>
</comment>
<dbReference type="RefSeq" id="WP_035165087.1">
    <property type="nucleotide sequence ID" value="NZ_AZTB01000101.1"/>
</dbReference>
<keyword evidence="4 9" id="KW-0808">Transferase</keyword>
<dbReference type="InterPro" id="IPR029063">
    <property type="entry name" value="SAM-dependent_MTases_sf"/>
</dbReference>
<reference evidence="10 11" key="1">
    <citation type="submission" date="2013-12" db="EMBL/GenBank/DDBJ databases">
        <title>Draft genome sequence of Caloranaerobacter sp. H53214.</title>
        <authorList>
            <person name="Jiang L.J."/>
            <person name="Shao Z.Z."/>
            <person name="Long M.N."/>
        </authorList>
    </citation>
    <scope>NUCLEOTIDE SEQUENCE [LARGE SCALE GENOMIC DNA]</scope>
    <source>
        <strain evidence="10 11">H53214</strain>
    </source>
</reference>